<dbReference type="HOGENOM" id="CLU_741996_0_0_1"/>
<gene>
    <name evidence="1" type="ORF">K443DRAFT_5514</name>
</gene>
<proteinExistence type="predicted"/>
<name>A0A0C9Y5B4_9AGAR</name>
<reference evidence="1 2" key="1">
    <citation type="submission" date="2014-04" db="EMBL/GenBank/DDBJ databases">
        <authorList>
            <consortium name="DOE Joint Genome Institute"/>
            <person name="Kuo A."/>
            <person name="Kohler A."/>
            <person name="Nagy L.G."/>
            <person name="Floudas D."/>
            <person name="Copeland A."/>
            <person name="Barry K.W."/>
            <person name="Cichocki N."/>
            <person name="Veneault-Fourrey C."/>
            <person name="LaButti K."/>
            <person name="Lindquist E.A."/>
            <person name="Lipzen A."/>
            <person name="Lundell T."/>
            <person name="Morin E."/>
            <person name="Murat C."/>
            <person name="Sun H."/>
            <person name="Tunlid A."/>
            <person name="Henrissat B."/>
            <person name="Grigoriev I.V."/>
            <person name="Hibbett D.S."/>
            <person name="Martin F."/>
            <person name="Nordberg H.P."/>
            <person name="Cantor M.N."/>
            <person name="Hua S.X."/>
        </authorList>
    </citation>
    <scope>NUCLEOTIDE SEQUENCE [LARGE SCALE GENOMIC DNA]</scope>
    <source>
        <strain evidence="1 2">LaAM-08-1</strain>
    </source>
</reference>
<accession>A0A0C9Y5B4</accession>
<sequence length="323" mass="36915">MSSSLPLPFLEPQTILVRDCYVTTFDRIWARAFQWKGGIGTIVTGQPGTGKTLFLYYLLVRPLQQKQKVLFSLNGSVLYLFNDDQIFLWSLFDTREVKEPKAFLTRRPCLPVQAALLDPGQYRIWRKERSPLITALPLWTREDLVAGLQFQDKYPDLMEALHASTLEELRFQLFGFPGVFEVLQEYQEDDGKLLSPADALTLLLEDVIHHFGHSARDVYHALFNYDGYFNFHKHALKITHKELLEAVTAFARGEMPSNNISDRVLSMSPIFSGPFSSVRWKVEFKSDWIAKCIVEELGAVEDISVHQQIEFLQGKPEATAVAG</sequence>
<organism evidence="1 2">
    <name type="scientific">Laccaria amethystina LaAM-08-1</name>
    <dbReference type="NCBI Taxonomy" id="1095629"/>
    <lineage>
        <taxon>Eukaryota</taxon>
        <taxon>Fungi</taxon>
        <taxon>Dikarya</taxon>
        <taxon>Basidiomycota</taxon>
        <taxon>Agaricomycotina</taxon>
        <taxon>Agaricomycetes</taxon>
        <taxon>Agaricomycetidae</taxon>
        <taxon>Agaricales</taxon>
        <taxon>Agaricineae</taxon>
        <taxon>Hydnangiaceae</taxon>
        <taxon>Laccaria</taxon>
    </lineage>
</organism>
<evidence type="ECO:0000313" key="1">
    <source>
        <dbReference type="EMBL" id="KIK03258.1"/>
    </source>
</evidence>
<dbReference type="STRING" id="1095629.A0A0C9Y5B4"/>
<dbReference type="AlphaFoldDB" id="A0A0C9Y5B4"/>
<protein>
    <submittedName>
        <fullName evidence="1">Uncharacterized protein</fullName>
    </submittedName>
</protein>
<dbReference type="PANTHER" id="PTHR33129:SF1">
    <property type="entry name" value="ATP-BINDING PROTEIN"/>
    <property type="match status" value="1"/>
</dbReference>
<dbReference type="EMBL" id="KN838582">
    <property type="protein sequence ID" value="KIK03258.1"/>
    <property type="molecule type" value="Genomic_DNA"/>
</dbReference>
<dbReference type="InterPro" id="IPR052980">
    <property type="entry name" value="Crinkler_effector"/>
</dbReference>
<keyword evidence="2" id="KW-1185">Reference proteome</keyword>
<evidence type="ECO:0000313" key="2">
    <source>
        <dbReference type="Proteomes" id="UP000054477"/>
    </source>
</evidence>
<dbReference type="PANTHER" id="PTHR33129">
    <property type="entry name" value="PROTEIN KINASE DOMAIN-CONTAINING PROTEIN-RELATED"/>
    <property type="match status" value="1"/>
</dbReference>
<dbReference type="OrthoDB" id="2340858at2759"/>
<dbReference type="Proteomes" id="UP000054477">
    <property type="component" value="Unassembled WGS sequence"/>
</dbReference>
<reference evidence="2" key="2">
    <citation type="submission" date="2015-01" db="EMBL/GenBank/DDBJ databases">
        <title>Evolutionary Origins and Diversification of the Mycorrhizal Mutualists.</title>
        <authorList>
            <consortium name="DOE Joint Genome Institute"/>
            <consortium name="Mycorrhizal Genomics Consortium"/>
            <person name="Kohler A."/>
            <person name="Kuo A."/>
            <person name="Nagy L.G."/>
            <person name="Floudas D."/>
            <person name="Copeland A."/>
            <person name="Barry K.W."/>
            <person name="Cichocki N."/>
            <person name="Veneault-Fourrey C."/>
            <person name="LaButti K."/>
            <person name="Lindquist E.A."/>
            <person name="Lipzen A."/>
            <person name="Lundell T."/>
            <person name="Morin E."/>
            <person name="Murat C."/>
            <person name="Riley R."/>
            <person name="Ohm R."/>
            <person name="Sun H."/>
            <person name="Tunlid A."/>
            <person name="Henrissat B."/>
            <person name="Grigoriev I.V."/>
            <person name="Hibbett D.S."/>
            <person name="Martin F."/>
        </authorList>
    </citation>
    <scope>NUCLEOTIDE SEQUENCE [LARGE SCALE GENOMIC DNA]</scope>
    <source>
        <strain evidence="2">LaAM-08-1</strain>
    </source>
</reference>